<dbReference type="Pfam" id="PF06821">
    <property type="entry name" value="Ser_hydrolase"/>
    <property type="match status" value="1"/>
</dbReference>
<proteinExistence type="predicted"/>
<dbReference type="PANTHER" id="PTHR15394:SF3">
    <property type="entry name" value="SERINE HYDROLASE RBBP9"/>
    <property type="match status" value="1"/>
</dbReference>
<dbReference type="InterPro" id="IPR029058">
    <property type="entry name" value="AB_hydrolase_fold"/>
</dbReference>
<evidence type="ECO:0008006" key="3">
    <source>
        <dbReference type="Google" id="ProtNLM"/>
    </source>
</evidence>
<dbReference type="SUPFAM" id="SSF53474">
    <property type="entry name" value="alpha/beta-Hydrolases"/>
    <property type="match status" value="1"/>
</dbReference>
<protein>
    <recommendedName>
        <fullName evidence="3">Serine hydrolase family protein</fullName>
    </recommendedName>
</protein>
<dbReference type="Gene3D" id="3.40.50.1820">
    <property type="entry name" value="alpha/beta hydrolase"/>
    <property type="match status" value="1"/>
</dbReference>
<evidence type="ECO:0000313" key="1">
    <source>
        <dbReference type="EMBL" id="ENV82074.1"/>
    </source>
</evidence>
<dbReference type="Proteomes" id="UP000018460">
    <property type="component" value="Unassembled WGS sequence"/>
</dbReference>
<dbReference type="eggNOG" id="COG3545">
    <property type="taxonomic scope" value="Bacteria"/>
</dbReference>
<dbReference type="AlphaFoldDB" id="N9DHL0"/>
<name>N9DHL0_9GAMM</name>
<gene>
    <name evidence="1" type="ORF">F941_02519</name>
</gene>
<dbReference type="PATRIC" id="fig|1120925.3.peg.2662"/>
<dbReference type="InterPro" id="IPR010662">
    <property type="entry name" value="RBBP9/YdeN"/>
</dbReference>
<evidence type="ECO:0000313" key="2">
    <source>
        <dbReference type="Proteomes" id="UP000018460"/>
    </source>
</evidence>
<dbReference type="PANTHER" id="PTHR15394">
    <property type="entry name" value="SERINE HYDROLASE RBBP9"/>
    <property type="match status" value="1"/>
</dbReference>
<accession>N9DHL0</accession>
<keyword evidence="2" id="KW-1185">Reference proteome</keyword>
<reference evidence="1 2" key="1">
    <citation type="submission" date="2013-02" db="EMBL/GenBank/DDBJ databases">
        <title>The Genome Sequence of Acinetobacter bouvetii CIP 107468.</title>
        <authorList>
            <consortium name="The Broad Institute Genome Sequencing Platform"/>
            <consortium name="The Broad Institute Genome Sequencing Center for Infectious Disease"/>
            <person name="Cerqueira G."/>
            <person name="Feldgarden M."/>
            <person name="Courvalin P."/>
            <person name="Perichon B."/>
            <person name="Grillot-Courvalin C."/>
            <person name="Clermont D."/>
            <person name="Rocha E."/>
            <person name="Yoon E.-J."/>
            <person name="Nemec A."/>
            <person name="Walker B."/>
            <person name="Young S.K."/>
            <person name="Zeng Q."/>
            <person name="Gargeya S."/>
            <person name="Fitzgerald M."/>
            <person name="Haas B."/>
            <person name="Abouelleil A."/>
            <person name="Alvarado L."/>
            <person name="Arachchi H.M."/>
            <person name="Berlin A.M."/>
            <person name="Chapman S.B."/>
            <person name="Dewar J."/>
            <person name="Goldberg J."/>
            <person name="Griggs A."/>
            <person name="Gujja S."/>
            <person name="Hansen M."/>
            <person name="Howarth C."/>
            <person name="Imamovic A."/>
            <person name="Larimer J."/>
            <person name="McCowan C."/>
            <person name="Murphy C."/>
            <person name="Neiman D."/>
            <person name="Pearson M."/>
            <person name="Priest M."/>
            <person name="Roberts A."/>
            <person name="Saif S."/>
            <person name="Shea T."/>
            <person name="Sisk P."/>
            <person name="Sykes S."/>
            <person name="Wortman J."/>
            <person name="Nusbaum C."/>
            <person name="Birren B."/>
        </authorList>
    </citation>
    <scope>NUCLEOTIDE SEQUENCE [LARGE SCALE GENOMIC DNA]</scope>
    <source>
        <strain evidence="1 2">CIP 107468</strain>
    </source>
</reference>
<dbReference type="EMBL" id="APQD01000019">
    <property type="protein sequence ID" value="ENV82074.1"/>
    <property type="molecule type" value="Genomic_DNA"/>
</dbReference>
<sequence>MHLVSCYFKRQPVIHKKNANMNNMKQKKVYIVHGYQASPNDHWFPWLSRKVHAAGHFSKRVMLPESSQPDFDAWQQSLALQIPHLNEDTIIVAHSLGCAAVLHYLTQHFQTAAKNIQAGIFVSGFAAPLAAIPELNEFIAAAKLDSVKLQTSMPLAFCLLSSNDPIVPPPLTLQLSNLLNAQCFEVKKAGHFMRKDGYSEFHEIWELIKPLLSS</sequence>
<comment type="caution">
    <text evidence="1">The sequence shown here is derived from an EMBL/GenBank/DDBJ whole genome shotgun (WGS) entry which is preliminary data.</text>
</comment>
<organism evidence="1 2">
    <name type="scientific">Acinetobacter bouvetii DSM 14964 = CIP 107468</name>
    <dbReference type="NCBI Taxonomy" id="1120925"/>
    <lineage>
        <taxon>Bacteria</taxon>
        <taxon>Pseudomonadati</taxon>
        <taxon>Pseudomonadota</taxon>
        <taxon>Gammaproteobacteria</taxon>
        <taxon>Moraxellales</taxon>
        <taxon>Moraxellaceae</taxon>
        <taxon>Acinetobacter</taxon>
    </lineage>
</organism>
<dbReference type="GO" id="GO:0016787">
    <property type="term" value="F:hydrolase activity"/>
    <property type="evidence" value="ECO:0007669"/>
    <property type="project" value="InterPro"/>
</dbReference>